<dbReference type="PANTHER" id="PTHR12169:SF6">
    <property type="entry name" value="AFG1-LIKE ATPASE"/>
    <property type="match status" value="1"/>
</dbReference>
<dbReference type="Pfam" id="PF03969">
    <property type="entry name" value="AFG1_ATPase"/>
    <property type="match status" value="1"/>
</dbReference>
<dbReference type="GO" id="GO:0005524">
    <property type="term" value="F:ATP binding"/>
    <property type="evidence" value="ECO:0007669"/>
    <property type="project" value="UniProtKB-KW"/>
</dbReference>
<dbReference type="InterPro" id="IPR027417">
    <property type="entry name" value="P-loop_NTPase"/>
</dbReference>
<dbReference type="NCBIfam" id="NF040713">
    <property type="entry name" value="ZapE"/>
    <property type="match status" value="1"/>
</dbReference>
<gene>
    <name evidence="5" type="ORF">K470DRAFT_254100</name>
</gene>
<evidence type="ECO:0000256" key="4">
    <source>
        <dbReference type="SAM" id="MobiDB-lite"/>
    </source>
</evidence>
<dbReference type="GO" id="GO:0005739">
    <property type="term" value="C:mitochondrion"/>
    <property type="evidence" value="ECO:0007669"/>
    <property type="project" value="TreeGrafter"/>
</dbReference>
<proteinExistence type="inferred from homology"/>
<sequence length="527" mass="59839">MISAETRALLGLVRPVRPSNVAPQSRRRFLRLGCQWRQPAPLDRRPVALRQHDCLRRVPRKRTAATATATKSRTEGPLAEYDRRVQAGRLQDDTHQRSVVESLQALHDELKNYNPPEVAMPSVESTLPKKKGLFGSIFGGGDDASKLSMEPRDDVPKGLYMYGDVGSGKTMLMDLFYDTLPQSTQRKTRIHFHDFMQNVHKDVHKFKMEYGGNVDAIPFVAAKIARQATVLCFDEFQCTDVADAMILRRLIESLLAHGTVLVATSNRHPNDLYKMGIQRESFIPAINLLIKYLRVINLDSQTDYRRILRKSLDVFYYPLDESSKEHAEEWFRFFGDFERDPPHPATHEVWGRQILVPKASDKACWFEFDELMGRNTGAADYLELARAYDAFIVVNVPGMNIRSRDLARRFITFIDAIYEARSKLVLTTAVPLTELFMAKDKVADALKSNGAKDADHNADVSDAMRNLMDDLGMSMETLKGSSIFTGDEEAFAFARALSRLSEMGSQEWIQRGLSEGKIRQMPETPDR</sequence>
<feature type="region of interest" description="Disordered" evidence="4">
    <location>
        <begin position="59"/>
        <end position="83"/>
    </location>
</feature>
<keyword evidence="2" id="KW-0547">Nucleotide-binding</keyword>
<evidence type="ECO:0000256" key="3">
    <source>
        <dbReference type="ARBA" id="ARBA00022840"/>
    </source>
</evidence>
<evidence type="ECO:0000256" key="2">
    <source>
        <dbReference type="ARBA" id="ARBA00022741"/>
    </source>
</evidence>
<dbReference type="Proteomes" id="UP000799421">
    <property type="component" value="Unassembled WGS sequence"/>
</dbReference>
<evidence type="ECO:0000256" key="1">
    <source>
        <dbReference type="ARBA" id="ARBA00010322"/>
    </source>
</evidence>
<accession>A0A6A7CAM2</accession>
<dbReference type="PANTHER" id="PTHR12169">
    <property type="entry name" value="ATPASE N2B"/>
    <property type="match status" value="1"/>
</dbReference>
<dbReference type="Gene3D" id="3.40.50.300">
    <property type="entry name" value="P-loop containing nucleotide triphosphate hydrolases"/>
    <property type="match status" value="1"/>
</dbReference>
<dbReference type="OrthoDB" id="548867at2759"/>
<organism evidence="5 6">
    <name type="scientific">Piedraia hortae CBS 480.64</name>
    <dbReference type="NCBI Taxonomy" id="1314780"/>
    <lineage>
        <taxon>Eukaryota</taxon>
        <taxon>Fungi</taxon>
        <taxon>Dikarya</taxon>
        <taxon>Ascomycota</taxon>
        <taxon>Pezizomycotina</taxon>
        <taxon>Dothideomycetes</taxon>
        <taxon>Dothideomycetidae</taxon>
        <taxon>Capnodiales</taxon>
        <taxon>Piedraiaceae</taxon>
        <taxon>Piedraia</taxon>
    </lineage>
</organism>
<keyword evidence="6" id="KW-1185">Reference proteome</keyword>
<keyword evidence="3" id="KW-0067">ATP-binding</keyword>
<dbReference type="AlphaFoldDB" id="A0A6A7CAM2"/>
<comment type="similarity">
    <text evidence="1">Belongs to the AFG1 ATPase family.</text>
</comment>
<dbReference type="GO" id="GO:0016887">
    <property type="term" value="F:ATP hydrolysis activity"/>
    <property type="evidence" value="ECO:0007669"/>
    <property type="project" value="InterPro"/>
</dbReference>
<dbReference type="InterPro" id="IPR005654">
    <property type="entry name" value="ATPase_AFG1-like"/>
</dbReference>
<dbReference type="EMBL" id="MU005957">
    <property type="protein sequence ID" value="KAF2864463.1"/>
    <property type="molecule type" value="Genomic_DNA"/>
</dbReference>
<dbReference type="SUPFAM" id="SSF52540">
    <property type="entry name" value="P-loop containing nucleoside triphosphate hydrolases"/>
    <property type="match status" value="1"/>
</dbReference>
<protein>
    <submittedName>
        <fullName evidence="5">AFG1-like ATPase</fullName>
    </submittedName>
</protein>
<reference evidence="5" key="1">
    <citation type="journal article" date="2020" name="Stud. Mycol.">
        <title>101 Dothideomycetes genomes: a test case for predicting lifestyles and emergence of pathogens.</title>
        <authorList>
            <person name="Haridas S."/>
            <person name="Albert R."/>
            <person name="Binder M."/>
            <person name="Bloem J."/>
            <person name="Labutti K."/>
            <person name="Salamov A."/>
            <person name="Andreopoulos B."/>
            <person name="Baker S."/>
            <person name="Barry K."/>
            <person name="Bills G."/>
            <person name="Bluhm B."/>
            <person name="Cannon C."/>
            <person name="Castanera R."/>
            <person name="Culley D."/>
            <person name="Daum C."/>
            <person name="Ezra D."/>
            <person name="Gonzalez J."/>
            <person name="Henrissat B."/>
            <person name="Kuo A."/>
            <person name="Liang C."/>
            <person name="Lipzen A."/>
            <person name="Lutzoni F."/>
            <person name="Magnuson J."/>
            <person name="Mondo S."/>
            <person name="Nolan M."/>
            <person name="Ohm R."/>
            <person name="Pangilinan J."/>
            <person name="Park H.-J."/>
            <person name="Ramirez L."/>
            <person name="Alfaro M."/>
            <person name="Sun H."/>
            <person name="Tritt A."/>
            <person name="Yoshinaga Y."/>
            <person name="Zwiers L.-H."/>
            <person name="Turgeon B."/>
            <person name="Goodwin S."/>
            <person name="Spatafora J."/>
            <person name="Crous P."/>
            <person name="Grigoriev I."/>
        </authorList>
    </citation>
    <scope>NUCLEOTIDE SEQUENCE</scope>
    <source>
        <strain evidence="5">CBS 480.64</strain>
    </source>
</reference>
<evidence type="ECO:0000313" key="5">
    <source>
        <dbReference type="EMBL" id="KAF2864463.1"/>
    </source>
</evidence>
<evidence type="ECO:0000313" key="6">
    <source>
        <dbReference type="Proteomes" id="UP000799421"/>
    </source>
</evidence>
<dbReference type="GO" id="GO:0006515">
    <property type="term" value="P:protein quality control for misfolded or incompletely synthesized proteins"/>
    <property type="evidence" value="ECO:0007669"/>
    <property type="project" value="TreeGrafter"/>
</dbReference>
<name>A0A6A7CAM2_9PEZI</name>